<feature type="transmembrane region" description="Helical" evidence="1">
    <location>
        <begin position="42"/>
        <end position="61"/>
    </location>
</feature>
<evidence type="ECO:0000313" key="2">
    <source>
        <dbReference type="EMBL" id="QCY68410.1"/>
    </source>
</evidence>
<evidence type="ECO:0000313" key="3">
    <source>
        <dbReference type="Proteomes" id="UP000309016"/>
    </source>
</evidence>
<dbReference type="RefSeq" id="WP_139064985.1">
    <property type="nucleotide sequence ID" value="NZ_CP040812.1"/>
</dbReference>
<evidence type="ECO:0000256" key="1">
    <source>
        <dbReference type="SAM" id="Phobius"/>
    </source>
</evidence>
<dbReference type="EMBL" id="CP040812">
    <property type="protein sequence ID" value="QCY68410.1"/>
    <property type="molecule type" value="Genomic_DNA"/>
</dbReference>
<proteinExistence type="predicted"/>
<keyword evidence="1" id="KW-1133">Transmembrane helix</keyword>
<gene>
    <name evidence="2" type="ORF">FHG64_02845</name>
</gene>
<protein>
    <submittedName>
        <fullName evidence="2">Uncharacterized protein</fullName>
    </submittedName>
</protein>
<name>A0A5B7WZC0_9FLAO</name>
<dbReference type="AlphaFoldDB" id="A0A5B7WZC0"/>
<sequence length="75" mass="8641">MVNSPAEGPEAEIKLLTFIKMGRIVRNYKASESYYLKFRDYGYIWVMGIFGYFLVGSLFLAEGFQGFSLLRKVGR</sequence>
<dbReference type="Proteomes" id="UP000309016">
    <property type="component" value="Chromosome"/>
</dbReference>
<reference evidence="2 3" key="1">
    <citation type="submission" date="2019-06" db="EMBL/GenBank/DDBJ databases">
        <title>Complete genome sequence of Antarcticibacterium flavum KCTC 52984T from an Antarctic marine sediment.</title>
        <authorList>
            <person name="Lee Y.M."/>
            <person name="Shin S.C."/>
        </authorList>
    </citation>
    <scope>NUCLEOTIDE SEQUENCE [LARGE SCALE GENOMIC DNA]</scope>
    <source>
        <strain evidence="2 3">KCTC 52984</strain>
    </source>
</reference>
<organism evidence="2 3">
    <name type="scientific">Antarcticibacterium flavum</name>
    <dbReference type="NCBI Taxonomy" id="2058175"/>
    <lineage>
        <taxon>Bacteria</taxon>
        <taxon>Pseudomonadati</taxon>
        <taxon>Bacteroidota</taxon>
        <taxon>Flavobacteriia</taxon>
        <taxon>Flavobacteriales</taxon>
        <taxon>Flavobacteriaceae</taxon>
        <taxon>Antarcticibacterium</taxon>
    </lineage>
</organism>
<keyword evidence="3" id="KW-1185">Reference proteome</keyword>
<accession>A0A5B7WZC0</accession>
<keyword evidence="1" id="KW-0812">Transmembrane</keyword>
<keyword evidence="1" id="KW-0472">Membrane</keyword>
<dbReference type="KEGG" id="afla:FHG64_02845"/>